<dbReference type="AlphaFoldDB" id="A0A8I0TR19"/>
<sequence length="184" mass="20569">MPEDTPQGEEQPTMLSFTEAAERLVEDRIAPNMTAEGLRRLARDPKSGWPIGPGDYRVVGKTRTLPYDVLAEYMRERLGKRRGRGPDTKKRSPRPKQGEPVSHTVDPRIAILSDLNDPPYNATAEKRCVPWDEAVKMLAAYRAAELRDFLWRLEQSSGDAVAAKLVEDNPDLAELLNATETEGA</sequence>
<accession>A0A8I0TR19</accession>
<evidence type="ECO:0000256" key="1">
    <source>
        <dbReference type="SAM" id="MobiDB-lite"/>
    </source>
</evidence>
<organism evidence="2 3">
    <name type="scientific">Streptomyces stelliscabiei</name>
    <dbReference type="NCBI Taxonomy" id="146820"/>
    <lineage>
        <taxon>Bacteria</taxon>
        <taxon>Bacillati</taxon>
        <taxon>Actinomycetota</taxon>
        <taxon>Actinomycetes</taxon>
        <taxon>Kitasatosporales</taxon>
        <taxon>Streptomycetaceae</taxon>
        <taxon>Streptomyces</taxon>
    </lineage>
</organism>
<reference evidence="2 3" key="1">
    <citation type="submission" date="2020-10" db="EMBL/GenBank/DDBJ databases">
        <title>Sequencing the genomes of 1000 actinobacteria strains.</title>
        <authorList>
            <person name="Klenk H.-P."/>
        </authorList>
    </citation>
    <scope>NUCLEOTIDE SEQUENCE [LARGE SCALE GENOMIC DNA]</scope>
    <source>
        <strain evidence="2 3">DSM 41803</strain>
    </source>
</reference>
<evidence type="ECO:0000313" key="2">
    <source>
        <dbReference type="EMBL" id="MBE1597184.1"/>
    </source>
</evidence>
<name>A0A8I0TR19_9ACTN</name>
<dbReference type="GeneID" id="86833731"/>
<feature type="region of interest" description="Disordered" evidence="1">
    <location>
        <begin position="76"/>
        <end position="107"/>
    </location>
</feature>
<keyword evidence="3" id="KW-1185">Reference proteome</keyword>
<protein>
    <submittedName>
        <fullName evidence="2">Uncharacterized protein</fullName>
    </submittedName>
</protein>
<proteinExistence type="predicted"/>
<gene>
    <name evidence="2" type="ORF">H4687_003313</name>
</gene>
<comment type="caution">
    <text evidence="2">The sequence shown here is derived from an EMBL/GenBank/DDBJ whole genome shotgun (WGS) entry which is preliminary data.</text>
</comment>
<evidence type="ECO:0000313" key="3">
    <source>
        <dbReference type="Proteomes" id="UP000629287"/>
    </source>
</evidence>
<dbReference type="EMBL" id="JADBGF010000001">
    <property type="protein sequence ID" value="MBE1597184.1"/>
    <property type="molecule type" value="Genomic_DNA"/>
</dbReference>
<dbReference type="RefSeq" id="WP_225966713.1">
    <property type="nucleotide sequence ID" value="NZ_JADBGF010000001.1"/>
</dbReference>
<dbReference type="Proteomes" id="UP000629287">
    <property type="component" value="Unassembled WGS sequence"/>
</dbReference>